<gene>
    <name evidence="1" type="ORF">GCM10022224_056170</name>
</gene>
<accession>A0ABP7C9C9</accession>
<protein>
    <submittedName>
        <fullName evidence="1">Uncharacterized protein</fullName>
    </submittedName>
</protein>
<keyword evidence="2" id="KW-1185">Reference proteome</keyword>
<dbReference type="Proteomes" id="UP001500902">
    <property type="component" value="Unassembled WGS sequence"/>
</dbReference>
<evidence type="ECO:0000313" key="2">
    <source>
        <dbReference type="Proteomes" id="UP001500902"/>
    </source>
</evidence>
<sequence>MHLGNANLDCHRADRWWVAADEQYGRAWINAGSVAGSPACTSGWTSRCRPIALQSWIFTFWGRSPGTRGPSFSQRL</sequence>
<organism evidence="1 2">
    <name type="scientific">Nonomuraea antimicrobica</name>
    <dbReference type="NCBI Taxonomy" id="561173"/>
    <lineage>
        <taxon>Bacteria</taxon>
        <taxon>Bacillati</taxon>
        <taxon>Actinomycetota</taxon>
        <taxon>Actinomycetes</taxon>
        <taxon>Streptosporangiales</taxon>
        <taxon>Streptosporangiaceae</taxon>
        <taxon>Nonomuraea</taxon>
    </lineage>
</organism>
<evidence type="ECO:0000313" key="1">
    <source>
        <dbReference type="EMBL" id="GAA3684294.1"/>
    </source>
</evidence>
<proteinExistence type="predicted"/>
<comment type="caution">
    <text evidence="1">The sequence shown here is derived from an EMBL/GenBank/DDBJ whole genome shotgun (WGS) entry which is preliminary data.</text>
</comment>
<dbReference type="EMBL" id="BAAAZP010000101">
    <property type="protein sequence ID" value="GAA3684294.1"/>
    <property type="molecule type" value="Genomic_DNA"/>
</dbReference>
<reference evidence="2" key="1">
    <citation type="journal article" date="2019" name="Int. J. Syst. Evol. Microbiol.">
        <title>The Global Catalogue of Microorganisms (GCM) 10K type strain sequencing project: providing services to taxonomists for standard genome sequencing and annotation.</title>
        <authorList>
            <consortium name="The Broad Institute Genomics Platform"/>
            <consortium name="The Broad Institute Genome Sequencing Center for Infectious Disease"/>
            <person name="Wu L."/>
            <person name="Ma J."/>
        </authorList>
    </citation>
    <scope>NUCLEOTIDE SEQUENCE [LARGE SCALE GENOMIC DNA]</scope>
    <source>
        <strain evidence="2">JCM 16904</strain>
    </source>
</reference>
<name>A0ABP7C9C9_9ACTN</name>